<dbReference type="EMBL" id="RCIY01000040">
    <property type="protein sequence ID" value="TGG86006.1"/>
    <property type="molecule type" value="Genomic_DNA"/>
</dbReference>
<name>A0A6C1CCK3_9ACTN</name>
<comment type="caution">
    <text evidence="1">The sequence shown here is derived from an EMBL/GenBank/DDBJ whole genome shotgun (WGS) entry which is preliminary data.</text>
</comment>
<dbReference type="Proteomes" id="UP000298111">
    <property type="component" value="Unassembled WGS sequence"/>
</dbReference>
<dbReference type="GeneID" id="75180058"/>
<reference evidence="1 2" key="1">
    <citation type="submission" date="2018-10" db="EMBL/GenBank/DDBJ databases">
        <title>Isolation of pseudouridimycin from Streptomyces albus DSM 40763.</title>
        <authorList>
            <person name="Rosenqvist P."/>
            <person name="Metsae-Ketelae M."/>
            <person name="Virta P."/>
        </authorList>
    </citation>
    <scope>NUCLEOTIDE SEQUENCE [LARGE SCALE GENOMIC DNA]</scope>
    <source>
        <strain evidence="1 2">DSM 40763</strain>
    </source>
</reference>
<evidence type="ECO:0000313" key="2">
    <source>
        <dbReference type="Proteomes" id="UP000298111"/>
    </source>
</evidence>
<accession>A0A6C1CCK3</accession>
<dbReference type="RefSeq" id="WP_031027737.1">
    <property type="nucleotide sequence ID" value="NZ_BBQG01000022.1"/>
</dbReference>
<evidence type="ECO:0000313" key="1">
    <source>
        <dbReference type="EMBL" id="TGG86006.1"/>
    </source>
</evidence>
<dbReference type="AlphaFoldDB" id="A0A6C1CCK3"/>
<organism evidence="1 2">
    <name type="scientific">Streptomyces albus</name>
    <dbReference type="NCBI Taxonomy" id="1888"/>
    <lineage>
        <taxon>Bacteria</taxon>
        <taxon>Bacillati</taxon>
        <taxon>Actinomycetota</taxon>
        <taxon>Actinomycetes</taxon>
        <taxon>Kitasatosporales</taxon>
        <taxon>Streptomycetaceae</taxon>
        <taxon>Streptomyces</taxon>
    </lineage>
</organism>
<gene>
    <name evidence="1" type="ORF">D8771_06180</name>
</gene>
<proteinExistence type="predicted"/>
<protein>
    <submittedName>
        <fullName evidence="1">Uncharacterized protein</fullName>
    </submittedName>
</protein>
<sequence length="63" mass="7123">MDEFHPLGGVAAGVFRFAAERLRRALDGEPADPGRDVGHHVHLDGRTTDGTARPAWWRDTEWW</sequence>